<keyword evidence="6 10" id="KW-0378">Hydrolase</keyword>
<evidence type="ECO:0000256" key="5">
    <source>
        <dbReference type="ARBA" id="ARBA00022741"/>
    </source>
</evidence>
<dbReference type="GO" id="GO:0005525">
    <property type="term" value="F:GTP binding"/>
    <property type="evidence" value="ECO:0007669"/>
    <property type="project" value="UniProtKB-UniRule"/>
</dbReference>
<organism evidence="14 15">
    <name type="scientific">Prosthecobacter fusiformis</name>
    <dbReference type="NCBI Taxonomy" id="48464"/>
    <lineage>
        <taxon>Bacteria</taxon>
        <taxon>Pseudomonadati</taxon>
        <taxon>Verrucomicrobiota</taxon>
        <taxon>Verrucomicrobiia</taxon>
        <taxon>Verrucomicrobiales</taxon>
        <taxon>Verrucomicrobiaceae</taxon>
        <taxon>Prosthecobacter</taxon>
    </lineage>
</organism>
<evidence type="ECO:0000256" key="11">
    <source>
        <dbReference type="SAM" id="MobiDB-lite"/>
    </source>
</evidence>
<dbReference type="EC" id="3.6.1.-" evidence="10"/>
<dbReference type="Gene3D" id="3.40.50.300">
    <property type="entry name" value="P-loop containing nucleotide triphosphate hydrolases"/>
    <property type="match status" value="1"/>
</dbReference>
<comment type="caution">
    <text evidence="14">The sequence shown here is derived from an EMBL/GenBank/DDBJ whole genome shotgun (WGS) entry which is preliminary data.</text>
</comment>
<evidence type="ECO:0000256" key="1">
    <source>
        <dbReference type="ARBA" id="ARBA00022490"/>
    </source>
</evidence>
<feature type="binding site" evidence="10">
    <location>
        <position position="285"/>
    </location>
    <ligand>
        <name>Zn(2+)</name>
        <dbReference type="ChEBI" id="CHEBI:29105"/>
    </ligand>
</feature>
<feature type="binding site" evidence="10">
    <location>
        <position position="292"/>
    </location>
    <ligand>
        <name>Zn(2+)</name>
        <dbReference type="ChEBI" id="CHEBI:29105"/>
    </ligand>
</feature>
<evidence type="ECO:0000313" key="15">
    <source>
        <dbReference type="Proteomes" id="UP000295662"/>
    </source>
</evidence>
<protein>
    <recommendedName>
        <fullName evidence="10">Small ribosomal subunit biogenesis GTPase RsgA</fullName>
        <ecNumber evidence="10">3.6.1.-</ecNumber>
    </recommendedName>
</protein>
<feature type="binding site" evidence="10">
    <location>
        <begin position="204"/>
        <end position="212"/>
    </location>
    <ligand>
        <name>GTP</name>
        <dbReference type="ChEBI" id="CHEBI:37565"/>
    </ligand>
</feature>
<comment type="cofactor">
    <cofactor evidence="10">
        <name>Zn(2+)</name>
        <dbReference type="ChEBI" id="CHEBI:29105"/>
    </cofactor>
    <text evidence="10">Binds 1 zinc ion per subunit.</text>
</comment>
<dbReference type="InterPro" id="IPR010914">
    <property type="entry name" value="RsgA_GTPase_dom"/>
</dbReference>
<dbReference type="Gene3D" id="1.10.40.50">
    <property type="entry name" value="Probable gtpase engc, domain 3"/>
    <property type="match status" value="1"/>
</dbReference>
<dbReference type="AlphaFoldDB" id="A0A4R7RP50"/>
<accession>A0A4R7RP50</accession>
<dbReference type="InterPro" id="IPR030378">
    <property type="entry name" value="G_CP_dom"/>
</dbReference>
<keyword evidence="7 10" id="KW-0862">Zinc</keyword>
<keyword evidence="8 10" id="KW-0694">RNA-binding</keyword>
<dbReference type="InterPro" id="IPR004881">
    <property type="entry name" value="Ribosome_biogen_GTPase_RsgA"/>
</dbReference>
<evidence type="ECO:0000259" key="12">
    <source>
        <dbReference type="PROSITE" id="PS50936"/>
    </source>
</evidence>
<dbReference type="RefSeq" id="WP_133796482.1">
    <property type="nucleotide sequence ID" value="NZ_SOCA01000007.1"/>
</dbReference>
<evidence type="ECO:0000313" key="14">
    <source>
        <dbReference type="EMBL" id="TDU67264.1"/>
    </source>
</evidence>
<dbReference type="PANTHER" id="PTHR32120">
    <property type="entry name" value="SMALL RIBOSOMAL SUBUNIT BIOGENESIS GTPASE RSGA"/>
    <property type="match status" value="1"/>
</dbReference>
<dbReference type="Proteomes" id="UP000295662">
    <property type="component" value="Unassembled WGS sequence"/>
</dbReference>
<feature type="region of interest" description="Disordered" evidence="11">
    <location>
        <begin position="349"/>
        <end position="368"/>
    </location>
</feature>
<feature type="domain" description="EngC GTPase" evidence="12">
    <location>
        <begin position="111"/>
        <end position="260"/>
    </location>
</feature>
<evidence type="ECO:0000256" key="8">
    <source>
        <dbReference type="ARBA" id="ARBA00022884"/>
    </source>
</evidence>
<dbReference type="EMBL" id="SOCA01000007">
    <property type="protein sequence ID" value="TDU67264.1"/>
    <property type="molecule type" value="Genomic_DNA"/>
</dbReference>
<comment type="function">
    <text evidence="10">One of several proteins that assist in the late maturation steps of the functional core of the 30S ribosomal subunit. Helps release RbfA from mature subunits. May play a role in the assembly of ribosomal proteins into the subunit. Circularly permuted GTPase that catalyzes slow GTP hydrolysis, GTPase activity is stimulated by the 30S ribosomal subunit.</text>
</comment>
<dbReference type="OrthoDB" id="9809485at2"/>
<dbReference type="GO" id="GO:0005737">
    <property type="term" value="C:cytoplasm"/>
    <property type="evidence" value="ECO:0007669"/>
    <property type="project" value="UniProtKB-SubCell"/>
</dbReference>
<keyword evidence="5 10" id="KW-0547">Nucleotide-binding</keyword>
<evidence type="ECO:0000256" key="2">
    <source>
        <dbReference type="ARBA" id="ARBA00022517"/>
    </source>
</evidence>
<dbReference type="PROSITE" id="PS51721">
    <property type="entry name" value="G_CP"/>
    <property type="match status" value="1"/>
</dbReference>
<gene>
    <name evidence="10" type="primary">rsgA</name>
    <name evidence="14" type="ORF">EI77_03466</name>
</gene>
<dbReference type="PROSITE" id="PS50936">
    <property type="entry name" value="ENGC_GTPASE"/>
    <property type="match status" value="1"/>
</dbReference>
<dbReference type="PANTHER" id="PTHR32120:SF10">
    <property type="entry name" value="SMALL RIBOSOMAL SUBUNIT BIOGENESIS GTPASE RSGA"/>
    <property type="match status" value="1"/>
</dbReference>
<dbReference type="HAMAP" id="MF_01820">
    <property type="entry name" value="GTPase_RsgA"/>
    <property type="match status" value="1"/>
</dbReference>
<dbReference type="SUPFAM" id="SSF52540">
    <property type="entry name" value="P-loop containing nucleoside triphosphate hydrolases"/>
    <property type="match status" value="1"/>
</dbReference>
<comment type="subunit">
    <text evidence="10">Monomer. Associates with 30S ribosomal subunit, binds 16S rRNA.</text>
</comment>
<keyword evidence="4 10" id="KW-0699">rRNA-binding</keyword>
<keyword evidence="15" id="KW-1185">Reference proteome</keyword>
<dbReference type="NCBIfam" id="TIGR00157">
    <property type="entry name" value="ribosome small subunit-dependent GTPase A"/>
    <property type="match status" value="1"/>
</dbReference>
<keyword evidence="1 10" id="KW-0963">Cytoplasm</keyword>
<name>A0A4R7RP50_9BACT</name>
<proteinExistence type="inferred from homology"/>
<dbReference type="Pfam" id="PF03193">
    <property type="entry name" value="RsgA_GTPase"/>
    <property type="match status" value="1"/>
</dbReference>
<feature type="domain" description="CP-type G" evidence="13">
    <location>
        <begin position="102"/>
        <end position="262"/>
    </location>
</feature>
<feature type="binding site" evidence="10">
    <location>
        <position position="298"/>
    </location>
    <ligand>
        <name>Zn(2+)</name>
        <dbReference type="ChEBI" id="CHEBI:29105"/>
    </ligand>
</feature>
<keyword evidence="3 10" id="KW-0479">Metal-binding</keyword>
<dbReference type="GO" id="GO:0003924">
    <property type="term" value="F:GTPase activity"/>
    <property type="evidence" value="ECO:0007669"/>
    <property type="project" value="UniProtKB-UniRule"/>
</dbReference>
<dbReference type="GO" id="GO:0019843">
    <property type="term" value="F:rRNA binding"/>
    <property type="evidence" value="ECO:0007669"/>
    <property type="project" value="UniProtKB-KW"/>
</dbReference>
<evidence type="ECO:0000256" key="6">
    <source>
        <dbReference type="ARBA" id="ARBA00022801"/>
    </source>
</evidence>
<evidence type="ECO:0000256" key="9">
    <source>
        <dbReference type="ARBA" id="ARBA00023134"/>
    </source>
</evidence>
<evidence type="ECO:0000259" key="13">
    <source>
        <dbReference type="PROSITE" id="PS51721"/>
    </source>
</evidence>
<comment type="subcellular location">
    <subcellularLocation>
        <location evidence="10">Cytoplasm</location>
    </subcellularLocation>
</comment>
<dbReference type="InterPro" id="IPR027417">
    <property type="entry name" value="P-loop_NTPase"/>
</dbReference>
<dbReference type="CDD" id="cd01854">
    <property type="entry name" value="YjeQ_EngC"/>
    <property type="match status" value="1"/>
</dbReference>
<keyword evidence="9 10" id="KW-0342">GTP-binding</keyword>
<reference evidence="14 15" key="1">
    <citation type="submission" date="2019-03" db="EMBL/GenBank/DDBJ databases">
        <title>Genomic Encyclopedia of Archaeal and Bacterial Type Strains, Phase II (KMG-II): from individual species to whole genera.</title>
        <authorList>
            <person name="Goeker M."/>
        </authorList>
    </citation>
    <scope>NUCLEOTIDE SEQUENCE [LARGE SCALE GENOMIC DNA]</scope>
    <source>
        <strain evidence="14 15">ATCC 25309</strain>
    </source>
</reference>
<evidence type="ECO:0000256" key="3">
    <source>
        <dbReference type="ARBA" id="ARBA00022723"/>
    </source>
</evidence>
<sequence>MTLSDLGWNAVFEEAFGPFYKAGWVPARLTRDNKITYGALTGDGDEYEAVMCGKVYHDAETDAELPAVGDWVALEVGGEDAEHVIRARLPRQTCLSRKMAGKSTEEQVIAANVDVVVVVTDAGTDFSLRRMERYFTIIARSGAKAVVLVNKSDLYEKEDNEAAAEEIRALNPAADVHITCATKKRSLAVLRQYLTKGRTVTLIGSSGVGKSSVLNQLLGDEYQWVDEVNELTGKGRHTTTARELIILPKGGVLIDNPGIKEVQMWTNEVILREGFADIEALSLQCQFGDCKHGKDKGCAIRAAMEAGELDAGRMEGFLKLDEEIEKLRRSQKKRQMTVERRSKRELQARVRVYEKRRDPDHELEPRER</sequence>
<feature type="binding site" evidence="10">
    <location>
        <position position="290"/>
    </location>
    <ligand>
        <name>Zn(2+)</name>
        <dbReference type="ChEBI" id="CHEBI:29105"/>
    </ligand>
</feature>
<comment type="similarity">
    <text evidence="10">Belongs to the TRAFAC class YlqF/YawG GTPase family. RsgA subfamily.</text>
</comment>
<feature type="binding site" evidence="10">
    <location>
        <begin position="150"/>
        <end position="153"/>
    </location>
    <ligand>
        <name>GTP</name>
        <dbReference type="ChEBI" id="CHEBI:37565"/>
    </ligand>
</feature>
<evidence type="ECO:0000256" key="4">
    <source>
        <dbReference type="ARBA" id="ARBA00022730"/>
    </source>
</evidence>
<dbReference type="GO" id="GO:0042274">
    <property type="term" value="P:ribosomal small subunit biogenesis"/>
    <property type="evidence" value="ECO:0007669"/>
    <property type="project" value="UniProtKB-UniRule"/>
</dbReference>
<dbReference type="GO" id="GO:0046872">
    <property type="term" value="F:metal ion binding"/>
    <property type="evidence" value="ECO:0007669"/>
    <property type="project" value="UniProtKB-KW"/>
</dbReference>
<keyword evidence="2 10" id="KW-0690">Ribosome biogenesis</keyword>
<evidence type="ECO:0000256" key="10">
    <source>
        <dbReference type="HAMAP-Rule" id="MF_01820"/>
    </source>
</evidence>
<evidence type="ECO:0000256" key="7">
    <source>
        <dbReference type="ARBA" id="ARBA00022833"/>
    </source>
</evidence>